<organism evidence="4 5">
    <name type="scientific">Pseudomonas syringae</name>
    <dbReference type="NCBI Taxonomy" id="317"/>
    <lineage>
        <taxon>Bacteria</taxon>
        <taxon>Pseudomonadati</taxon>
        <taxon>Pseudomonadota</taxon>
        <taxon>Gammaproteobacteria</taxon>
        <taxon>Pseudomonadales</taxon>
        <taxon>Pseudomonadaceae</taxon>
        <taxon>Pseudomonas</taxon>
    </lineage>
</organism>
<dbReference type="OrthoDB" id="9803907at2"/>
<dbReference type="PROSITE" id="PS51186">
    <property type="entry name" value="GNAT"/>
    <property type="match status" value="1"/>
</dbReference>
<dbReference type="InterPro" id="IPR016181">
    <property type="entry name" value="Acyl_CoA_acyltransferase"/>
</dbReference>
<protein>
    <recommendedName>
        <fullName evidence="3">N-acetyltransferase domain-containing protein</fullName>
    </recommendedName>
</protein>
<dbReference type="InterPro" id="IPR000182">
    <property type="entry name" value="GNAT_dom"/>
</dbReference>
<dbReference type="EMBL" id="JPQU01000045">
    <property type="protein sequence ID" value="KFE54417.1"/>
    <property type="molecule type" value="Genomic_DNA"/>
</dbReference>
<dbReference type="Gene3D" id="3.40.630.30">
    <property type="match status" value="1"/>
</dbReference>
<keyword evidence="2" id="KW-0012">Acyltransferase</keyword>
<keyword evidence="5" id="KW-1185">Reference proteome</keyword>
<dbReference type="CDD" id="cd04301">
    <property type="entry name" value="NAT_SF"/>
    <property type="match status" value="1"/>
</dbReference>
<dbReference type="PATRIC" id="fig|317.175.peg.3505"/>
<reference evidence="4 5" key="1">
    <citation type="submission" date="2014-07" db="EMBL/GenBank/DDBJ databases">
        <title>Draft Genome Sequences of Environmental Pseudomonas syringae strains.</title>
        <authorList>
            <person name="Baltrus D.A."/>
            <person name="Berge O."/>
            <person name="Morris C."/>
        </authorList>
    </citation>
    <scope>NUCLEOTIDE SEQUENCE [LARGE SCALE GENOMIC DNA]</scope>
    <source>
        <strain evidence="4 5">GAW0119</strain>
    </source>
</reference>
<evidence type="ECO:0000256" key="1">
    <source>
        <dbReference type="ARBA" id="ARBA00022679"/>
    </source>
</evidence>
<evidence type="ECO:0000313" key="5">
    <source>
        <dbReference type="Proteomes" id="UP000028631"/>
    </source>
</evidence>
<accession>A0A085VG54</accession>
<dbReference type="InterPro" id="IPR050680">
    <property type="entry name" value="YpeA/RimI_acetyltransf"/>
</dbReference>
<feature type="domain" description="N-acetyltransferase" evidence="3">
    <location>
        <begin position="16"/>
        <end position="153"/>
    </location>
</feature>
<name>A0A085VG54_PSESX</name>
<dbReference type="AlphaFoldDB" id="A0A085VG54"/>
<dbReference type="Proteomes" id="UP000028631">
    <property type="component" value="Unassembled WGS sequence"/>
</dbReference>
<evidence type="ECO:0000259" key="3">
    <source>
        <dbReference type="PROSITE" id="PS51186"/>
    </source>
</evidence>
<evidence type="ECO:0000313" key="4">
    <source>
        <dbReference type="EMBL" id="KFE54417.1"/>
    </source>
</evidence>
<comment type="caution">
    <text evidence="4">The sequence shown here is derived from an EMBL/GenBank/DDBJ whole genome shotgun (WGS) entry which is preliminary data.</text>
</comment>
<dbReference type="GO" id="GO:0016747">
    <property type="term" value="F:acyltransferase activity, transferring groups other than amino-acyl groups"/>
    <property type="evidence" value="ECO:0007669"/>
    <property type="project" value="InterPro"/>
</dbReference>
<dbReference type="PANTHER" id="PTHR43420:SF12">
    <property type="entry name" value="N-ACETYLTRANSFERASE DOMAIN-CONTAINING PROTEIN"/>
    <property type="match status" value="1"/>
</dbReference>
<sequence length="153" mass="17727">MRRDLHLPSPTIFWTGDIRPQAFSLEMASEAHQLSSLAYDDQRADIPDFKVWLAALQTDPEHNTALCYTAWDEQGMVGFVQGWTSAFIKDLVVHPRARHQGIGLNLLSQAFEIFRQRGEAWVDLKVMENNFSARCLYEKAGMRYIQRLEIEQR</sequence>
<dbReference type="Pfam" id="PF00583">
    <property type="entry name" value="Acetyltransf_1"/>
    <property type="match status" value="1"/>
</dbReference>
<keyword evidence="1" id="KW-0808">Transferase</keyword>
<dbReference type="PANTHER" id="PTHR43420">
    <property type="entry name" value="ACETYLTRANSFERASE"/>
    <property type="match status" value="1"/>
</dbReference>
<dbReference type="SUPFAM" id="SSF55729">
    <property type="entry name" value="Acyl-CoA N-acyltransferases (Nat)"/>
    <property type="match status" value="1"/>
</dbReference>
<gene>
    <name evidence="4" type="ORF">IV01_16840</name>
</gene>
<evidence type="ECO:0000256" key="2">
    <source>
        <dbReference type="ARBA" id="ARBA00023315"/>
    </source>
</evidence>
<proteinExistence type="predicted"/>